<dbReference type="Proteomes" id="UP000255207">
    <property type="component" value="Unassembled WGS sequence"/>
</dbReference>
<proteinExistence type="predicted"/>
<comment type="caution">
    <text evidence="2">The sequence shown here is derived from an EMBL/GenBank/DDBJ whole genome shotgun (WGS) entry which is preliminary data.</text>
</comment>
<sequence length="118" mass="12605">MRLHASSRRWSRKSRSGSRRTPRPAERHEPHVSDAEPVLHRGRVTTPDGAGASAALVFVASGTASTPEIAIRCDADGWFRLALPPGRFVIEARAPDGRTGKVEVTTGAVAQELAVAVD</sequence>
<dbReference type="GO" id="GO:0004180">
    <property type="term" value="F:carboxypeptidase activity"/>
    <property type="evidence" value="ECO:0007669"/>
    <property type="project" value="UniProtKB-KW"/>
</dbReference>
<dbReference type="Pfam" id="PF13620">
    <property type="entry name" value="CarboxypepD_reg"/>
    <property type="match status" value="1"/>
</dbReference>
<keyword evidence="2" id="KW-0645">Protease</keyword>
<dbReference type="GO" id="GO:0030246">
    <property type="term" value="F:carbohydrate binding"/>
    <property type="evidence" value="ECO:0007669"/>
    <property type="project" value="InterPro"/>
</dbReference>
<feature type="compositionally biased region" description="Basic residues" evidence="1">
    <location>
        <begin position="1"/>
        <end position="22"/>
    </location>
</feature>
<keyword evidence="2" id="KW-0378">Hydrolase</keyword>
<dbReference type="AlphaFoldDB" id="A0A370L5M2"/>
<organism evidence="2 3">
    <name type="scientific">Bosea caraganae</name>
    <dbReference type="NCBI Taxonomy" id="2763117"/>
    <lineage>
        <taxon>Bacteria</taxon>
        <taxon>Pseudomonadati</taxon>
        <taxon>Pseudomonadota</taxon>
        <taxon>Alphaproteobacteria</taxon>
        <taxon>Hyphomicrobiales</taxon>
        <taxon>Boseaceae</taxon>
        <taxon>Bosea</taxon>
    </lineage>
</organism>
<keyword evidence="2" id="KW-0121">Carboxypeptidase</keyword>
<protein>
    <submittedName>
        <fullName evidence="2">Carboxypeptidase regulatory-like domain-containing protein</fullName>
    </submittedName>
</protein>
<name>A0A370L5M2_9HYPH</name>
<keyword evidence="3" id="KW-1185">Reference proteome</keyword>
<dbReference type="EMBL" id="QQTP01000006">
    <property type="protein sequence ID" value="RDJ24529.1"/>
    <property type="molecule type" value="Genomic_DNA"/>
</dbReference>
<dbReference type="Gene3D" id="2.60.40.1120">
    <property type="entry name" value="Carboxypeptidase-like, regulatory domain"/>
    <property type="match status" value="1"/>
</dbReference>
<dbReference type="OrthoDB" id="8482187at2"/>
<gene>
    <name evidence="2" type="ORF">DWE98_12620</name>
</gene>
<feature type="region of interest" description="Disordered" evidence="1">
    <location>
        <begin position="1"/>
        <end position="47"/>
    </location>
</feature>
<evidence type="ECO:0000313" key="2">
    <source>
        <dbReference type="EMBL" id="RDJ24529.1"/>
    </source>
</evidence>
<dbReference type="SUPFAM" id="SSF49452">
    <property type="entry name" value="Starch-binding domain-like"/>
    <property type="match status" value="1"/>
</dbReference>
<feature type="compositionally biased region" description="Basic and acidic residues" evidence="1">
    <location>
        <begin position="23"/>
        <end position="39"/>
    </location>
</feature>
<dbReference type="InterPro" id="IPR013784">
    <property type="entry name" value="Carb-bd-like_fold"/>
</dbReference>
<reference evidence="3" key="1">
    <citation type="submission" date="2018-07" db="EMBL/GenBank/DDBJ databases">
        <authorList>
            <person name="Safronova V.I."/>
            <person name="Chirak E.R."/>
            <person name="Sazanova A.L."/>
        </authorList>
    </citation>
    <scope>NUCLEOTIDE SEQUENCE [LARGE SCALE GENOMIC DNA]</scope>
    <source>
        <strain evidence="3">RCAM04685</strain>
    </source>
</reference>
<evidence type="ECO:0000313" key="3">
    <source>
        <dbReference type="Proteomes" id="UP000255207"/>
    </source>
</evidence>
<accession>A0A370L5M2</accession>
<evidence type="ECO:0000256" key="1">
    <source>
        <dbReference type="SAM" id="MobiDB-lite"/>
    </source>
</evidence>